<dbReference type="InterPro" id="IPR035985">
    <property type="entry name" value="Ubiquitin-activating_enz"/>
</dbReference>
<dbReference type="GO" id="GO:0005829">
    <property type="term" value="C:cytosol"/>
    <property type="evidence" value="ECO:0007669"/>
    <property type="project" value="TreeGrafter"/>
</dbReference>
<keyword evidence="3" id="KW-0547">Nucleotide-binding</keyword>
<dbReference type="Gene3D" id="3.40.50.720">
    <property type="entry name" value="NAD(P)-binding Rossmann-like Domain"/>
    <property type="match status" value="1"/>
</dbReference>
<evidence type="ECO:0000256" key="7">
    <source>
        <dbReference type="ARBA" id="ARBA00063809"/>
    </source>
</evidence>
<comment type="function">
    <text evidence="6">Catalyzes the adenylation by ATP of the carboxyl group of the C-terminal glycine of sulfur carrier protein MoaD.</text>
</comment>
<dbReference type="InterPro" id="IPR045886">
    <property type="entry name" value="ThiF/MoeB/HesA"/>
</dbReference>
<evidence type="ECO:0000256" key="10">
    <source>
        <dbReference type="ARBA" id="ARBA00075110"/>
    </source>
</evidence>
<dbReference type="Proteomes" id="UP000634004">
    <property type="component" value="Unassembled WGS sequence"/>
</dbReference>
<name>A0A8J3G2M7_9PROT</name>
<evidence type="ECO:0000256" key="11">
    <source>
        <dbReference type="ARBA" id="ARBA00075328"/>
    </source>
</evidence>
<protein>
    <recommendedName>
        <fullName evidence="9">Molybdopterin-synthase adenylyltransferase</fullName>
        <ecNumber evidence="8">2.7.7.80</ecNumber>
    </recommendedName>
    <alternativeName>
        <fullName evidence="12">MoaD protein adenylase</fullName>
    </alternativeName>
    <alternativeName>
        <fullName evidence="10">Molybdopterin-converting factor subunit 1 adenylase</fullName>
    </alternativeName>
    <alternativeName>
        <fullName evidence="11">Sulfur carrier protein MoaD adenylyltransferase</fullName>
    </alternativeName>
</protein>
<evidence type="ECO:0000256" key="12">
    <source>
        <dbReference type="ARBA" id="ARBA00078531"/>
    </source>
</evidence>
<dbReference type="GO" id="GO:0061605">
    <property type="term" value="F:molybdopterin-synthase adenylyltransferase activity"/>
    <property type="evidence" value="ECO:0007669"/>
    <property type="project" value="UniProtKB-EC"/>
</dbReference>
<reference evidence="14" key="2">
    <citation type="submission" date="2020-09" db="EMBL/GenBank/DDBJ databases">
        <authorList>
            <person name="Sun Q."/>
            <person name="Kim S."/>
        </authorList>
    </citation>
    <scope>NUCLEOTIDE SEQUENCE</scope>
    <source>
        <strain evidence="14">KCTC 32513</strain>
    </source>
</reference>
<proteinExistence type="inferred from homology"/>
<evidence type="ECO:0000256" key="5">
    <source>
        <dbReference type="ARBA" id="ARBA00052218"/>
    </source>
</evidence>
<dbReference type="FunFam" id="3.40.50.720:FF:000033">
    <property type="entry name" value="Adenylyltransferase and sulfurtransferase MOCS3"/>
    <property type="match status" value="1"/>
</dbReference>
<evidence type="ECO:0000256" key="9">
    <source>
        <dbReference type="ARBA" id="ARBA00073635"/>
    </source>
</evidence>
<reference evidence="14" key="1">
    <citation type="journal article" date="2014" name="Int. J. Syst. Evol. Microbiol.">
        <title>Complete genome sequence of Corynebacterium casei LMG S-19264T (=DSM 44701T), isolated from a smear-ripened cheese.</title>
        <authorList>
            <consortium name="US DOE Joint Genome Institute (JGI-PGF)"/>
            <person name="Walter F."/>
            <person name="Albersmeier A."/>
            <person name="Kalinowski J."/>
            <person name="Ruckert C."/>
        </authorList>
    </citation>
    <scope>NUCLEOTIDE SEQUENCE</scope>
    <source>
        <strain evidence="14">KCTC 32513</strain>
    </source>
</reference>
<evidence type="ECO:0000256" key="6">
    <source>
        <dbReference type="ARBA" id="ARBA00055169"/>
    </source>
</evidence>
<dbReference type="SUPFAM" id="SSF69572">
    <property type="entry name" value="Activating enzymes of the ubiquitin-like proteins"/>
    <property type="match status" value="1"/>
</dbReference>
<evidence type="ECO:0000313" key="14">
    <source>
        <dbReference type="EMBL" id="GHA96747.1"/>
    </source>
</evidence>
<dbReference type="CDD" id="cd00757">
    <property type="entry name" value="ThiF_MoeB_HesA_family"/>
    <property type="match status" value="1"/>
</dbReference>
<dbReference type="EC" id="2.7.7.80" evidence="8"/>
<dbReference type="EMBL" id="BMZH01000007">
    <property type="protein sequence ID" value="GHA96747.1"/>
    <property type="molecule type" value="Genomic_DNA"/>
</dbReference>
<evidence type="ECO:0000256" key="8">
    <source>
        <dbReference type="ARBA" id="ARBA00066884"/>
    </source>
</evidence>
<keyword evidence="4" id="KW-0067">ATP-binding</keyword>
<dbReference type="GO" id="GO:0004792">
    <property type="term" value="F:thiosulfate-cyanide sulfurtransferase activity"/>
    <property type="evidence" value="ECO:0007669"/>
    <property type="project" value="TreeGrafter"/>
</dbReference>
<comment type="similarity">
    <text evidence="1">Belongs to the HesA/MoeB/ThiF family.</text>
</comment>
<dbReference type="InterPro" id="IPR000594">
    <property type="entry name" value="ThiF_NAD_FAD-bd"/>
</dbReference>
<dbReference type="GO" id="GO:0005524">
    <property type="term" value="F:ATP binding"/>
    <property type="evidence" value="ECO:0007669"/>
    <property type="project" value="UniProtKB-KW"/>
</dbReference>
<accession>A0A8J3G2M7</accession>
<dbReference type="RefSeq" id="WP_189497946.1">
    <property type="nucleotide sequence ID" value="NZ_BMZH01000007.1"/>
</dbReference>
<comment type="caution">
    <text evidence="14">The sequence shown here is derived from an EMBL/GenBank/DDBJ whole genome shotgun (WGS) entry which is preliminary data.</text>
</comment>
<dbReference type="Pfam" id="PF00899">
    <property type="entry name" value="ThiF"/>
    <property type="match status" value="1"/>
</dbReference>
<organism evidence="14 15">
    <name type="scientific">Algimonas arctica</name>
    <dbReference type="NCBI Taxonomy" id="1479486"/>
    <lineage>
        <taxon>Bacteria</taxon>
        <taxon>Pseudomonadati</taxon>
        <taxon>Pseudomonadota</taxon>
        <taxon>Alphaproteobacteria</taxon>
        <taxon>Maricaulales</taxon>
        <taxon>Robiginitomaculaceae</taxon>
        <taxon>Algimonas</taxon>
    </lineage>
</organism>
<evidence type="ECO:0000313" key="15">
    <source>
        <dbReference type="Proteomes" id="UP000634004"/>
    </source>
</evidence>
<sequence length="245" mass="25840">MKADQIERYARHLVLKEIGGSGQNALLAANVAIVGAGGLGGPAALYLAAAGVGQITLFDDDTVSLSNLQRQIQFETDNLGQSKVGALATRLRAVNPDVTVTPTPSRLSRENAAKLLQHHDLILDGSDRFATRFMINDAALALGIPLISGAVGRFDTQVGIFAQPGPCYRCFVPDLPPQEETCAEVGVVGALTGITGSMMAMETIKWITGAGIPLHGRLWMYDGLSAESRTVKLARDPACPACGDR</sequence>
<dbReference type="NCBIfam" id="NF004281">
    <property type="entry name" value="PRK05690.1"/>
    <property type="match status" value="1"/>
</dbReference>
<dbReference type="PANTHER" id="PTHR10953">
    <property type="entry name" value="UBIQUITIN-ACTIVATING ENZYME E1"/>
    <property type="match status" value="1"/>
</dbReference>
<evidence type="ECO:0000256" key="3">
    <source>
        <dbReference type="ARBA" id="ARBA00022741"/>
    </source>
</evidence>
<evidence type="ECO:0000256" key="2">
    <source>
        <dbReference type="ARBA" id="ARBA00022679"/>
    </source>
</evidence>
<feature type="domain" description="THIF-type NAD/FAD binding fold" evidence="13">
    <location>
        <begin position="9"/>
        <end position="240"/>
    </location>
</feature>
<dbReference type="AlphaFoldDB" id="A0A8J3G2M7"/>
<evidence type="ECO:0000259" key="13">
    <source>
        <dbReference type="Pfam" id="PF00899"/>
    </source>
</evidence>
<gene>
    <name evidence="14" type="ORF">GCM10009069_19730</name>
</gene>
<keyword evidence="2" id="KW-0808">Transferase</keyword>
<evidence type="ECO:0000256" key="4">
    <source>
        <dbReference type="ARBA" id="ARBA00022840"/>
    </source>
</evidence>
<keyword evidence="15" id="KW-1185">Reference proteome</keyword>
<evidence type="ECO:0000256" key="1">
    <source>
        <dbReference type="ARBA" id="ARBA00009919"/>
    </source>
</evidence>
<dbReference type="GO" id="GO:0008641">
    <property type="term" value="F:ubiquitin-like modifier activating enzyme activity"/>
    <property type="evidence" value="ECO:0007669"/>
    <property type="project" value="InterPro"/>
</dbReference>
<comment type="subunit">
    <text evidence="7">Homodimer. Forms a stable heterotetrameric complex of 2 MoeB and 2 MoaD during adenylation of MoaD.</text>
</comment>
<comment type="catalytic activity">
    <reaction evidence="5">
        <text>[molybdopterin-synthase sulfur-carrier protein]-C-terminal Gly-Gly + ATP + H(+) = [molybdopterin-synthase sulfur-carrier protein]-C-terminal Gly-Gly-AMP + diphosphate</text>
        <dbReference type="Rhea" id="RHEA:43616"/>
        <dbReference type="Rhea" id="RHEA-COMP:12159"/>
        <dbReference type="Rhea" id="RHEA-COMP:12202"/>
        <dbReference type="ChEBI" id="CHEBI:15378"/>
        <dbReference type="ChEBI" id="CHEBI:30616"/>
        <dbReference type="ChEBI" id="CHEBI:33019"/>
        <dbReference type="ChEBI" id="CHEBI:90618"/>
        <dbReference type="ChEBI" id="CHEBI:90778"/>
        <dbReference type="EC" id="2.7.7.80"/>
    </reaction>
</comment>
<dbReference type="PANTHER" id="PTHR10953:SF102">
    <property type="entry name" value="ADENYLYLTRANSFERASE AND SULFURTRANSFERASE MOCS3"/>
    <property type="match status" value="1"/>
</dbReference>
<dbReference type="GO" id="GO:0008146">
    <property type="term" value="F:sulfotransferase activity"/>
    <property type="evidence" value="ECO:0007669"/>
    <property type="project" value="TreeGrafter"/>
</dbReference>